<dbReference type="Pfam" id="PF00028">
    <property type="entry name" value="Cadherin"/>
    <property type="match status" value="3"/>
</dbReference>
<evidence type="ECO:0000256" key="6">
    <source>
        <dbReference type="ARBA" id="ARBA00022989"/>
    </source>
</evidence>
<evidence type="ECO:0000313" key="12">
    <source>
        <dbReference type="Proteomes" id="UP001529510"/>
    </source>
</evidence>
<feature type="non-terminal residue" evidence="11">
    <location>
        <position position="352"/>
    </location>
</feature>
<dbReference type="InterPro" id="IPR020894">
    <property type="entry name" value="Cadherin_CS"/>
</dbReference>
<organism evidence="11 12">
    <name type="scientific">Cirrhinus mrigala</name>
    <name type="common">Mrigala</name>
    <dbReference type="NCBI Taxonomy" id="683832"/>
    <lineage>
        <taxon>Eukaryota</taxon>
        <taxon>Metazoa</taxon>
        <taxon>Chordata</taxon>
        <taxon>Craniata</taxon>
        <taxon>Vertebrata</taxon>
        <taxon>Euteleostomi</taxon>
        <taxon>Actinopterygii</taxon>
        <taxon>Neopterygii</taxon>
        <taxon>Teleostei</taxon>
        <taxon>Ostariophysi</taxon>
        <taxon>Cypriniformes</taxon>
        <taxon>Cyprinidae</taxon>
        <taxon>Labeoninae</taxon>
        <taxon>Labeonini</taxon>
        <taxon>Cirrhinus</taxon>
    </lineage>
</organism>
<dbReference type="SMART" id="SM00112">
    <property type="entry name" value="CA"/>
    <property type="match status" value="3"/>
</dbReference>
<proteinExistence type="predicted"/>
<dbReference type="CDD" id="cd11304">
    <property type="entry name" value="Cadherin_repeat"/>
    <property type="match status" value="3"/>
</dbReference>
<dbReference type="InterPro" id="IPR002126">
    <property type="entry name" value="Cadherin-like_dom"/>
</dbReference>
<accession>A0ABD0Q969</accession>
<keyword evidence="6" id="KW-1133">Transmembrane helix</keyword>
<keyword evidence="7" id="KW-0472">Membrane</keyword>
<dbReference type="PANTHER" id="PTHR24026">
    <property type="entry name" value="FAT ATYPICAL CADHERIN-RELATED"/>
    <property type="match status" value="1"/>
</dbReference>
<keyword evidence="8" id="KW-0325">Glycoprotein</keyword>
<feature type="domain" description="Cadherin" evidence="10">
    <location>
        <begin position="25"/>
        <end position="128"/>
    </location>
</feature>
<comment type="subcellular location">
    <subcellularLocation>
        <location evidence="1">Membrane</location>
    </subcellularLocation>
</comment>
<evidence type="ECO:0000256" key="2">
    <source>
        <dbReference type="ARBA" id="ARBA00022692"/>
    </source>
</evidence>
<dbReference type="GO" id="GO:0005509">
    <property type="term" value="F:calcium ion binding"/>
    <property type="evidence" value="ECO:0007669"/>
    <property type="project" value="UniProtKB-UniRule"/>
</dbReference>
<dbReference type="EMBL" id="JAMKFB020000010">
    <property type="protein sequence ID" value="KAL0182615.1"/>
    <property type="molecule type" value="Genomic_DNA"/>
</dbReference>
<keyword evidence="2" id="KW-0812">Transmembrane</keyword>
<dbReference type="GO" id="GO:0007155">
    <property type="term" value="P:cell adhesion"/>
    <property type="evidence" value="ECO:0007669"/>
    <property type="project" value="UniProtKB-KW"/>
</dbReference>
<comment type="caution">
    <text evidence="11">The sequence shown here is derived from an EMBL/GenBank/DDBJ whole genome shotgun (WGS) entry which is preliminary data.</text>
</comment>
<dbReference type="FunFam" id="2.60.40.60:FF:000116">
    <property type="entry name" value="Dachsous cadherin-related 2"/>
    <property type="match status" value="1"/>
</dbReference>
<evidence type="ECO:0000259" key="10">
    <source>
        <dbReference type="PROSITE" id="PS50268"/>
    </source>
</evidence>
<dbReference type="AlphaFoldDB" id="A0ABD0Q969"/>
<feature type="domain" description="Cadherin" evidence="10">
    <location>
        <begin position="129"/>
        <end position="233"/>
    </location>
</feature>
<evidence type="ECO:0000256" key="1">
    <source>
        <dbReference type="ARBA" id="ARBA00004370"/>
    </source>
</evidence>
<gene>
    <name evidence="11" type="ORF">M9458_021990</name>
</gene>
<evidence type="ECO:0000313" key="11">
    <source>
        <dbReference type="EMBL" id="KAL0182615.1"/>
    </source>
</evidence>
<keyword evidence="5" id="KW-0130">Cell adhesion</keyword>
<keyword evidence="12" id="KW-1185">Reference proteome</keyword>
<evidence type="ECO:0000256" key="9">
    <source>
        <dbReference type="PROSITE-ProRule" id="PRU00043"/>
    </source>
</evidence>
<dbReference type="PROSITE" id="PS50268">
    <property type="entry name" value="CADHERIN_2"/>
    <property type="match status" value="3"/>
</dbReference>
<keyword evidence="3" id="KW-0677">Repeat</keyword>
<evidence type="ECO:0000256" key="3">
    <source>
        <dbReference type="ARBA" id="ARBA00022737"/>
    </source>
</evidence>
<dbReference type="SUPFAM" id="SSF49313">
    <property type="entry name" value="Cadherin-like"/>
    <property type="match status" value="3"/>
</dbReference>
<dbReference type="PANTHER" id="PTHR24026:SF126">
    <property type="entry name" value="PROTOCADHERIN FAT 4"/>
    <property type="match status" value="1"/>
</dbReference>
<dbReference type="GO" id="GO:0007163">
    <property type="term" value="P:establishment or maintenance of cell polarity"/>
    <property type="evidence" value="ECO:0007669"/>
    <property type="project" value="UniProtKB-ARBA"/>
</dbReference>
<dbReference type="PRINTS" id="PR00205">
    <property type="entry name" value="CADHERIN"/>
</dbReference>
<evidence type="ECO:0000256" key="8">
    <source>
        <dbReference type="ARBA" id="ARBA00023180"/>
    </source>
</evidence>
<sequence>VPPNFAKAKVHITVLDENDNAPAFGRQHYSLEVPENQEPVELFTLKATDLDTGESGRLEYKISAGDPDGDFRLDGFSGALSTSRPLDRERKNSYSLEVVVQDHGSPSLSSTATVEISVLDVNDNSPKFGSSSYTVDVSEDAAVGLVVLDATATDVDEGENGQILYFLSQEAKGAFTVHPDTGRITTAALLDREKRASYMFQVYAVDLSPAAPRNTTAQVSVSILDVNDNAPFFIQDPLIINVSSGSVSTHQVVATMRAEDKDFGANGSVFYRFAMPVRGFAINSLTGEIRTTEKLQTLTQTQRTLIVEAMDQGSPPQSSLGVVIVYVKEQDYKGIRFSRTARDVSIQENAAK</sequence>
<evidence type="ECO:0000256" key="7">
    <source>
        <dbReference type="ARBA" id="ARBA00023136"/>
    </source>
</evidence>
<feature type="domain" description="Cadherin" evidence="10">
    <location>
        <begin position="234"/>
        <end position="337"/>
    </location>
</feature>
<dbReference type="PROSITE" id="PS00232">
    <property type="entry name" value="CADHERIN_1"/>
    <property type="match status" value="2"/>
</dbReference>
<dbReference type="InterPro" id="IPR015919">
    <property type="entry name" value="Cadherin-like_sf"/>
</dbReference>
<feature type="non-terminal residue" evidence="11">
    <location>
        <position position="1"/>
    </location>
</feature>
<evidence type="ECO:0000256" key="4">
    <source>
        <dbReference type="ARBA" id="ARBA00022837"/>
    </source>
</evidence>
<reference evidence="11 12" key="1">
    <citation type="submission" date="2024-05" db="EMBL/GenBank/DDBJ databases">
        <title>Genome sequencing and assembly of Indian major carp, Cirrhinus mrigala (Hamilton, 1822).</title>
        <authorList>
            <person name="Mohindra V."/>
            <person name="Chowdhury L.M."/>
            <person name="Lal K."/>
            <person name="Jena J.K."/>
        </authorList>
    </citation>
    <scope>NUCLEOTIDE SEQUENCE [LARGE SCALE GENOMIC DNA]</scope>
    <source>
        <strain evidence="11">CM1030</strain>
        <tissue evidence="11">Blood</tissue>
    </source>
</reference>
<name>A0ABD0Q969_CIRMR</name>
<evidence type="ECO:0000256" key="5">
    <source>
        <dbReference type="ARBA" id="ARBA00022889"/>
    </source>
</evidence>
<dbReference type="Gene3D" id="2.60.40.60">
    <property type="entry name" value="Cadherins"/>
    <property type="match status" value="3"/>
</dbReference>
<dbReference type="GO" id="GO:0005886">
    <property type="term" value="C:plasma membrane"/>
    <property type="evidence" value="ECO:0007669"/>
    <property type="project" value="UniProtKB-SubCell"/>
</dbReference>
<dbReference type="GO" id="GO:0009653">
    <property type="term" value="P:anatomical structure morphogenesis"/>
    <property type="evidence" value="ECO:0007669"/>
    <property type="project" value="UniProtKB-ARBA"/>
</dbReference>
<dbReference type="Proteomes" id="UP001529510">
    <property type="component" value="Unassembled WGS sequence"/>
</dbReference>
<protein>
    <recommendedName>
        <fullName evidence="10">Cadherin domain-containing protein</fullName>
    </recommendedName>
</protein>
<keyword evidence="4 9" id="KW-0106">Calcium</keyword>
<dbReference type="FunFam" id="2.60.40.60:FF:000020">
    <property type="entry name" value="Dachsous cadherin-related 1b"/>
    <property type="match status" value="2"/>
</dbReference>